<feature type="domain" description="Flagellar motor switch protein FliN-like C-terminal" evidence="12">
    <location>
        <begin position="266"/>
        <end position="335"/>
    </location>
</feature>
<keyword evidence="13" id="KW-0282">Flagellum</keyword>
<evidence type="ECO:0000256" key="8">
    <source>
        <dbReference type="ARBA" id="ARBA00023143"/>
    </source>
</evidence>
<evidence type="ECO:0000256" key="9">
    <source>
        <dbReference type="ARBA" id="ARBA00025044"/>
    </source>
</evidence>
<keyword evidence="4 11" id="KW-0145">Chemotaxis</keyword>
<dbReference type="SUPFAM" id="SSF101801">
    <property type="entry name" value="Surface presentation of antigens (SPOA)"/>
    <property type="match status" value="1"/>
</dbReference>
<dbReference type="InterPro" id="IPR001543">
    <property type="entry name" value="FliN-like_C"/>
</dbReference>
<evidence type="ECO:0000256" key="2">
    <source>
        <dbReference type="ARBA" id="ARBA00021898"/>
    </source>
</evidence>
<keyword evidence="8 11" id="KW-0975">Bacterial flagellum</keyword>
<accession>A0A0D6MI82</accession>
<dbReference type="Pfam" id="PF01052">
    <property type="entry name" value="FliMN_C"/>
    <property type="match status" value="1"/>
</dbReference>
<dbReference type="OrthoDB" id="9806941at2"/>
<evidence type="ECO:0000256" key="7">
    <source>
        <dbReference type="ARBA" id="ARBA00023136"/>
    </source>
</evidence>
<dbReference type="PIRSF" id="PIRSF002888">
    <property type="entry name" value="FliM"/>
    <property type="match status" value="1"/>
</dbReference>
<dbReference type="CDD" id="cd17908">
    <property type="entry name" value="FliM"/>
    <property type="match status" value="1"/>
</dbReference>
<reference evidence="13 14" key="1">
    <citation type="submission" date="2012-10" db="EMBL/GenBank/DDBJ databases">
        <title>Genome sequencing of Tanticharoenia sakaeratensis NBRC 103193.</title>
        <authorList>
            <person name="Azuma Y."/>
            <person name="Hadano H."/>
            <person name="Hirakawa H."/>
            <person name="Matsushita K."/>
        </authorList>
    </citation>
    <scope>NUCLEOTIDE SEQUENCE [LARGE SCALE GENOMIC DNA]</scope>
    <source>
        <strain evidence="13 14">NBRC 103193</strain>
    </source>
</reference>
<dbReference type="NCBIfam" id="TIGR01397">
    <property type="entry name" value="fliM_switch"/>
    <property type="match status" value="1"/>
</dbReference>
<dbReference type="STRING" id="1231623.Tasa_004_043"/>
<keyword evidence="6 11" id="KW-0283">Flagellar rotation</keyword>
<evidence type="ECO:0000256" key="4">
    <source>
        <dbReference type="ARBA" id="ARBA00022500"/>
    </source>
</evidence>
<keyword evidence="13" id="KW-0969">Cilium</keyword>
<keyword evidence="7 11" id="KW-0472">Membrane</keyword>
<dbReference type="AlphaFoldDB" id="A0A0D6MI82"/>
<dbReference type="GO" id="GO:0009425">
    <property type="term" value="C:bacterial-type flagellum basal body"/>
    <property type="evidence" value="ECO:0007669"/>
    <property type="project" value="UniProtKB-SubCell"/>
</dbReference>
<evidence type="ECO:0000313" key="13">
    <source>
        <dbReference type="EMBL" id="GAN52978.1"/>
    </source>
</evidence>
<evidence type="ECO:0000259" key="12">
    <source>
        <dbReference type="Pfam" id="PF01052"/>
    </source>
</evidence>
<gene>
    <name evidence="13" type="ORF">Tasa_004_043</name>
</gene>
<comment type="subcellular location">
    <subcellularLocation>
        <location evidence="11">Cell inner membrane</location>
        <topology evidence="11">Peripheral membrane protein</topology>
    </subcellularLocation>
    <subcellularLocation>
        <location evidence="11">Bacterial flagellum basal body</location>
    </subcellularLocation>
</comment>
<dbReference type="Proteomes" id="UP000032679">
    <property type="component" value="Unassembled WGS sequence"/>
</dbReference>
<dbReference type="EMBL" id="BALE01000004">
    <property type="protein sequence ID" value="GAN52978.1"/>
    <property type="molecule type" value="Genomic_DNA"/>
</dbReference>
<proteinExistence type="inferred from homology"/>
<dbReference type="InterPro" id="IPR001689">
    <property type="entry name" value="Flag_FliM"/>
</dbReference>
<dbReference type="InterPro" id="IPR036429">
    <property type="entry name" value="SpoA-like_sf"/>
</dbReference>
<evidence type="ECO:0000256" key="6">
    <source>
        <dbReference type="ARBA" id="ARBA00022779"/>
    </source>
</evidence>
<name>A0A0D6MI82_9PROT</name>
<dbReference type="SUPFAM" id="SSF103039">
    <property type="entry name" value="CheC-like"/>
    <property type="match status" value="1"/>
</dbReference>
<dbReference type="PANTHER" id="PTHR30034">
    <property type="entry name" value="FLAGELLAR MOTOR SWITCH PROTEIN FLIM"/>
    <property type="match status" value="1"/>
</dbReference>
<keyword evidence="3 11" id="KW-1003">Cell membrane</keyword>
<dbReference type="InterPro" id="IPR028976">
    <property type="entry name" value="CheC-like_sf"/>
</dbReference>
<dbReference type="Gene3D" id="3.40.1550.10">
    <property type="entry name" value="CheC-like"/>
    <property type="match status" value="1"/>
</dbReference>
<evidence type="ECO:0000256" key="11">
    <source>
        <dbReference type="PIRNR" id="PIRNR002888"/>
    </source>
</evidence>
<evidence type="ECO:0000256" key="3">
    <source>
        <dbReference type="ARBA" id="ARBA00022475"/>
    </source>
</evidence>
<evidence type="ECO:0000256" key="5">
    <source>
        <dbReference type="ARBA" id="ARBA00022519"/>
    </source>
</evidence>
<dbReference type="Gene3D" id="2.30.330.10">
    <property type="entry name" value="SpoA-like"/>
    <property type="match status" value="1"/>
</dbReference>
<evidence type="ECO:0000256" key="1">
    <source>
        <dbReference type="ARBA" id="ARBA00011049"/>
    </source>
</evidence>
<comment type="function">
    <text evidence="9 11">FliM is one of three proteins (FliG, FliN, FliM) that forms the rotor-mounted switch complex (C ring), located at the base of the basal body. This complex interacts with the CheY and CheZ chemotaxis proteins, in addition to contacting components of the motor that determine the direction of flagellar rotation.</text>
</comment>
<evidence type="ECO:0000256" key="10">
    <source>
        <dbReference type="NCBIfam" id="TIGR01397"/>
    </source>
</evidence>
<dbReference type="Pfam" id="PF02154">
    <property type="entry name" value="FliM"/>
    <property type="match status" value="1"/>
</dbReference>
<keyword evidence="14" id="KW-1185">Reference proteome</keyword>
<protein>
    <recommendedName>
        <fullName evidence="2 10">Flagellar motor switch protein FliM</fullName>
    </recommendedName>
</protein>
<comment type="similarity">
    <text evidence="1 11">Belongs to the FliM family.</text>
</comment>
<dbReference type="GO" id="GO:0003774">
    <property type="term" value="F:cytoskeletal motor activity"/>
    <property type="evidence" value="ECO:0007669"/>
    <property type="project" value="InterPro"/>
</dbReference>
<organism evidence="13 14">
    <name type="scientific">Tanticharoenia sakaeratensis NBRC 103193</name>
    <dbReference type="NCBI Taxonomy" id="1231623"/>
    <lineage>
        <taxon>Bacteria</taxon>
        <taxon>Pseudomonadati</taxon>
        <taxon>Pseudomonadota</taxon>
        <taxon>Alphaproteobacteria</taxon>
        <taxon>Acetobacterales</taxon>
        <taxon>Acetobacteraceae</taxon>
        <taxon>Tanticharoenia</taxon>
    </lineage>
</organism>
<dbReference type="GO" id="GO:0071978">
    <property type="term" value="P:bacterial-type flagellum-dependent swarming motility"/>
    <property type="evidence" value="ECO:0007669"/>
    <property type="project" value="TreeGrafter"/>
</dbReference>
<comment type="caution">
    <text evidence="13">The sequence shown here is derived from an EMBL/GenBank/DDBJ whole genome shotgun (WGS) entry which is preliminary data.</text>
</comment>
<dbReference type="RefSeq" id="WP_048846492.1">
    <property type="nucleotide sequence ID" value="NZ_BALE01000004.1"/>
</dbReference>
<keyword evidence="13" id="KW-0966">Cell projection</keyword>
<dbReference type="PANTHER" id="PTHR30034:SF3">
    <property type="entry name" value="FLAGELLAR MOTOR SWITCH PROTEIN FLIM"/>
    <property type="match status" value="1"/>
</dbReference>
<keyword evidence="5 11" id="KW-0997">Cell inner membrane</keyword>
<dbReference type="PRINTS" id="PR00955">
    <property type="entry name" value="FLGMOTORFLIM"/>
</dbReference>
<evidence type="ECO:0000313" key="14">
    <source>
        <dbReference type="Proteomes" id="UP000032679"/>
    </source>
</evidence>
<dbReference type="GO" id="GO:0050918">
    <property type="term" value="P:positive chemotaxis"/>
    <property type="evidence" value="ECO:0007669"/>
    <property type="project" value="TreeGrafter"/>
</dbReference>
<dbReference type="GO" id="GO:0005886">
    <property type="term" value="C:plasma membrane"/>
    <property type="evidence" value="ECO:0007669"/>
    <property type="project" value="UniProtKB-SubCell"/>
</dbReference>
<sequence>MSEEQEPMSDPMMAEEQEDRILNQAEIDSLFGVSEFDAPQGNDIERLIGAPLASHERLPMLEIVFDRLTRILSTSLRNFTNDNVEVSVDRLNSQRFGDYIDSVSGPSMYAVFWVEEWENYGVLVISSQLIYLIVDALLGGDRRNGVALETTSSRTQGRHHTTIERSLIEPMVRIILADLATSFAPLCAVNFRFERLELNARSAAISRNSNGIIQARFCIEMSGRGGDVDLILPHATLEPVREILLQQFMGEKFGHDYIWETHLAHELWLTEVELDVVLDEQVMKLHDVMALRPGSQLILRNGARTSVHLRCGEKTLFEGRVGQRKGKVAVRIERNLNDRSADGDGAGAAYS</sequence>